<dbReference type="Pfam" id="PF21314">
    <property type="entry name" value="TM_ErbB1"/>
    <property type="match status" value="1"/>
</dbReference>
<evidence type="ECO:0000313" key="10">
    <source>
        <dbReference type="EMBL" id="SJL06405.1"/>
    </source>
</evidence>
<keyword evidence="5" id="KW-0472">Membrane</keyword>
<evidence type="ECO:0000313" key="11">
    <source>
        <dbReference type="Proteomes" id="UP000219338"/>
    </source>
</evidence>
<dbReference type="InterPro" id="IPR049328">
    <property type="entry name" value="TM_ErbB1"/>
</dbReference>
<feature type="transmembrane region" description="Helical" evidence="5">
    <location>
        <begin position="713"/>
        <end position="735"/>
    </location>
</feature>
<feature type="region of interest" description="Disordered" evidence="4">
    <location>
        <begin position="763"/>
        <end position="894"/>
    </location>
</feature>
<keyword evidence="5" id="KW-1133">Transmembrane helix</keyword>
<evidence type="ECO:0000256" key="4">
    <source>
        <dbReference type="SAM" id="MobiDB-lite"/>
    </source>
</evidence>
<dbReference type="AlphaFoldDB" id="A0A284RCD9"/>
<feature type="compositionally biased region" description="Low complexity" evidence="4">
    <location>
        <begin position="695"/>
        <end position="709"/>
    </location>
</feature>
<dbReference type="PANTHER" id="PTHR31987">
    <property type="entry name" value="GLUTAMINASE A-RELATED"/>
    <property type="match status" value="1"/>
</dbReference>
<evidence type="ECO:0000256" key="2">
    <source>
        <dbReference type="ARBA" id="ARBA00022741"/>
    </source>
</evidence>
<keyword evidence="3" id="KW-0067">ATP-binding</keyword>
<feature type="compositionally biased region" description="Basic and acidic residues" evidence="4">
    <location>
        <begin position="869"/>
        <end position="885"/>
    </location>
</feature>
<keyword evidence="2" id="KW-0547">Nucleotide-binding</keyword>
<feature type="compositionally biased region" description="Polar residues" evidence="4">
    <location>
        <begin position="829"/>
        <end position="841"/>
    </location>
</feature>
<name>A0A284RCD9_ARMOS</name>
<dbReference type="OrthoDB" id="3918848at2759"/>
<evidence type="ECO:0000259" key="8">
    <source>
        <dbReference type="Pfam" id="PF17168"/>
    </source>
</evidence>
<dbReference type="InterPro" id="IPR008928">
    <property type="entry name" value="6-hairpin_glycosidase_sf"/>
</dbReference>
<protein>
    <recommendedName>
        <fullName evidence="12">Glutaminase A</fullName>
    </recommendedName>
</protein>
<keyword evidence="5" id="KW-0812">Transmembrane</keyword>
<dbReference type="SUPFAM" id="SSF48208">
    <property type="entry name" value="Six-hairpin glycosidases"/>
    <property type="match status" value="1"/>
</dbReference>
<keyword evidence="6" id="KW-0732">Signal</keyword>
<feature type="domain" description="Glutaminase A central" evidence="7">
    <location>
        <begin position="330"/>
        <end position="679"/>
    </location>
</feature>
<dbReference type="InterPro" id="IPR032514">
    <property type="entry name" value="GtaA_central"/>
</dbReference>
<dbReference type="Gene3D" id="1.50.10.10">
    <property type="match status" value="1"/>
</dbReference>
<evidence type="ECO:0000259" key="9">
    <source>
        <dbReference type="Pfam" id="PF21314"/>
    </source>
</evidence>
<dbReference type="Pfam" id="PF17168">
    <property type="entry name" value="DUF5127"/>
    <property type="match status" value="1"/>
</dbReference>
<dbReference type="GO" id="GO:0005975">
    <property type="term" value="P:carbohydrate metabolic process"/>
    <property type="evidence" value="ECO:0007669"/>
    <property type="project" value="InterPro"/>
</dbReference>
<dbReference type="Pfam" id="PF16335">
    <property type="entry name" value="GtaA_6_Hairpin"/>
    <property type="match status" value="1"/>
</dbReference>
<evidence type="ECO:0008006" key="12">
    <source>
        <dbReference type="Google" id="ProtNLM"/>
    </source>
</evidence>
<dbReference type="Gene3D" id="1.20.5.510">
    <property type="entry name" value="Single helix bin"/>
    <property type="match status" value="1"/>
</dbReference>
<feature type="chain" id="PRO_5012424998" description="Glutaminase A" evidence="6">
    <location>
        <begin position="21"/>
        <end position="894"/>
    </location>
</feature>
<accession>A0A284RCD9</accession>
<feature type="compositionally biased region" description="Low complexity" evidence="4">
    <location>
        <begin position="842"/>
        <end position="860"/>
    </location>
</feature>
<evidence type="ECO:0000256" key="1">
    <source>
        <dbReference type="ARBA" id="ARBA00022553"/>
    </source>
</evidence>
<dbReference type="GO" id="GO:0005524">
    <property type="term" value="F:ATP binding"/>
    <property type="evidence" value="ECO:0007669"/>
    <property type="project" value="UniProtKB-KW"/>
</dbReference>
<evidence type="ECO:0000256" key="6">
    <source>
        <dbReference type="SAM" id="SignalP"/>
    </source>
</evidence>
<reference evidence="11" key="1">
    <citation type="journal article" date="2017" name="Nat. Ecol. Evol.">
        <title>Genome expansion and lineage-specific genetic innovations in the forest pathogenic fungi Armillaria.</title>
        <authorList>
            <person name="Sipos G."/>
            <person name="Prasanna A.N."/>
            <person name="Walter M.C."/>
            <person name="O'Connor E."/>
            <person name="Balint B."/>
            <person name="Krizsan K."/>
            <person name="Kiss B."/>
            <person name="Hess J."/>
            <person name="Varga T."/>
            <person name="Slot J."/>
            <person name="Riley R."/>
            <person name="Boka B."/>
            <person name="Rigling D."/>
            <person name="Barry K."/>
            <person name="Lee J."/>
            <person name="Mihaltcheva S."/>
            <person name="LaButti K."/>
            <person name="Lipzen A."/>
            <person name="Waldron R."/>
            <person name="Moloney N.M."/>
            <person name="Sperisen C."/>
            <person name="Kredics L."/>
            <person name="Vagvoelgyi C."/>
            <person name="Patrignani A."/>
            <person name="Fitzpatrick D."/>
            <person name="Nagy I."/>
            <person name="Doyle S."/>
            <person name="Anderson J.B."/>
            <person name="Grigoriev I.V."/>
            <person name="Gueldener U."/>
            <person name="Muensterkoetter M."/>
            <person name="Nagy L.G."/>
        </authorList>
    </citation>
    <scope>NUCLEOTIDE SEQUENCE [LARGE SCALE GENOMIC DNA]</scope>
    <source>
        <strain evidence="11">C18/9</strain>
    </source>
</reference>
<dbReference type="STRING" id="47428.A0A284RCD9"/>
<feature type="domain" description="Glutaminase A N-terminal" evidence="8">
    <location>
        <begin position="95"/>
        <end position="325"/>
    </location>
</feature>
<feature type="domain" description="Epidermal growth factor receptor-like transmembrane-juxtamembrane segment" evidence="9">
    <location>
        <begin position="714"/>
        <end position="745"/>
    </location>
</feature>
<evidence type="ECO:0000256" key="5">
    <source>
        <dbReference type="SAM" id="Phobius"/>
    </source>
</evidence>
<dbReference type="InterPro" id="IPR033433">
    <property type="entry name" value="GtaA_N"/>
</dbReference>
<dbReference type="PANTHER" id="PTHR31987:SF1">
    <property type="entry name" value="GLUTAMINASE A"/>
    <property type="match status" value="1"/>
</dbReference>
<keyword evidence="11" id="KW-1185">Reference proteome</keyword>
<evidence type="ECO:0000259" key="7">
    <source>
        <dbReference type="Pfam" id="PF16335"/>
    </source>
</evidence>
<dbReference type="InterPro" id="IPR012341">
    <property type="entry name" value="6hp_glycosidase-like_sf"/>
</dbReference>
<dbReference type="EMBL" id="FUEG01000007">
    <property type="protein sequence ID" value="SJL06405.1"/>
    <property type="molecule type" value="Genomic_DNA"/>
</dbReference>
<dbReference type="Proteomes" id="UP000219338">
    <property type="component" value="Unassembled WGS sequence"/>
</dbReference>
<gene>
    <name evidence="10" type="ORF">ARMOST_09741</name>
</gene>
<dbReference type="OMA" id="GIRYNDM"/>
<feature type="region of interest" description="Disordered" evidence="4">
    <location>
        <begin position="688"/>
        <end position="709"/>
    </location>
</feature>
<keyword evidence="1" id="KW-0597">Phosphoprotein</keyword>
<proteinExistence type="predicted"/>
<feature type="signal peptide" evidence="6">
    <location>
        <begin position="1"/>
        <end position="20"/>
    </location>
</feature>
<sequence length="894" mass="97381">MLLSALFLIICFTCPTLVRSAFFPAALPLAVRSPYFQCYADTRAGNDPNNQWPQYWTESRILGWSGWIRIDETTFQLWGDSGTATNLTGFEVTPTRTIFSIHANTTNVNVTFLSPIEPSDLVLQSLPFSYVYIDVESNDGQEHSIQLYSDISAEWISGDSASLAEWSTTKTDSSAIHKAARQSPLSMQEISNLAEDATVYYAFPLSNDATYETGADTVVRGDFATRGALLNTADVNFRAISDHFVVLGHAVNLNNITSTTSSVVWAIGLVRDPVISLYSTSANNSRSSYFWTAYNTVSDAVDFFLSDFSNAKQRAINIDNKITSDARQISDNYADLVTLAARQALAVDITVSKDNEGQWNTSDVMTFMRDVGNSRRVNPVEMLYAAFPAYLYFNTTWAGYLLEPLLRYQQSSQYTKNYAAPDLGSSYPSAAGNNNPSIFGAIEDSGNMLIMGWAHARFSGDGSSISRYYDLYKQWADYLVSVTLSPNGYTDADGLANTNMTNLAIKGIIGIKAMSEISQALGRSQDAETYSSTAKSYVEQWQIAAGSTGHLLSTYGATADSSSWSLVYNLFADKLLGTGLVDSSIYSNQDTFYSHEADTSGVYGIQYDSSVTNAAKSHWTMFTAGFSNDTTVRDTLISLVHTKAGSNVSAGVFPLTYNPNNGTSISGQASPGQGAMFSLMALRLQNQTVSGGNGSSSNTNNDHSSSSSSNAGAIAGGVVGGLAVLTVLVFGFFMIRRRQRRKHDMYHQRSGWSSSTSDTPFFMGVFGKRRSPKRENDSNDPVLSEPVTPQPYDLYGSYGSQHPLQPLRPGQQYAPAEPLPQRKGGQPIILSSTTTGPTAIESTTAYGSSSASRSGGSDSDNTTAFQLRSEVENLRREMDEMRARGLYEPPPQYT</sequence>
<organism evidence="10 11">
    <name type="scientific">Armillaria ostoyae</name>
    <name type="common">Armillaria root rot fungus</name>
    <dbReference type="NCBI Taxonomy" id="47428"/>
    <lineage>
        <taxon>Eukaryota</taxon>
        <taxon>Fungi</taxon>
        <taxon>Dikarya</taxon>
        <taxon>Basidiomycota</taxon>
        <taxon>Agaricomycotina</taxon>
        <taxon>Agaricomycetes</taxon>
        <taxon>Agaricomycetidae</taxon>
        <taxon>Agaricales</taxon>
        <taxon>Marasmiineae</taxon>
        <taxon>Physalacriaceae</taxon>
        <taxon>Armillaria</taxon>
    </lineage>
</organism>
<dbReference type="GO" id="GO:0003824">
    <property type="term" value="F:catalytic activity"/>
    <property type="evidence" value="ECO:0007669"/>
    <property type="project" value="UniProtKB-ARBA"/>
</dbReference>
<evidence type="ECO:0000256" key="3">
    <source>
        <dbReference type="ARBA" id="ARBA00022840"/>
    </source>
</evidence>
<dbReference type="InterPro" id="IPR052743">
    <property type="entry name" value="Glutaminase_GtaA"/>
</dbReference>